<dbReference type="EMBL" id="CP060412">
    <property type="protein sequence ID" value="QNK01050.1"/>
    <property type="molecule type" value="Genomic_DNA"/>
</dbReference>
<dbReference type="KEGG" id="dtl:H8F01_18580"/>
<feature type="transmembrane region" description="Helical" evidence="1">
    <location>
        <begin position="33"/>
        <end position="57"/>
    </location>
</feature>
<dbReference type="Proteomes" id="UP000515873">
    <property type="component" value="Chromosome"/>
</dbReference>
<gene>
    <name evidence="2" type="ORF">H8F01_18580</name>
</gene>
<evidence type="ECO:0008006" key="4">
    <source>
        <dbReference type="Google" id="ProtNLM"/>
    </source>
</evidence>
<evidence type="ECO:0000313" key="3">
    <source>
        <dbReference type="Proteomes" id="UP000515873"/>
    </source>
</evidence>
<dbReference type="RefSeq" id="WP_187056514.1">
    <property type="nucleotide sequence ID" value="NZ_CP060412.1"/>
</dbReference>
<name>A0A7G8Q2P2_9GAMM</name>
<proteinExistence type="predicted"/>
<accession>A0A7G8Q2P2</accession>
<feature type="transmembrane region" description="Helical" evidence="1">
    <location>
        <begin position="90"/>
        <end position="106"/>
    </location>
</feature>
<organism evidence="2 3">
    <name type="scientific">Dyella telluris</name>
    <dbReference type="NCBI Taxonomy" id="2763498"/>
    <lineage>
        <taxon>Bacteria</taxon>
        <taxon>Pseudomonadati</taxon>
        <taxon>Pseudomonadota</taxon>
        <taxon>Gammaproteobacteria</taxon>
        <taxon>Lysobacterales</taxon>
        <taxon>Rhodanobacteraceae</taxon>
        <taxon>Dyella</taxon>
    </lineage>
</organism>
<dbReference type="SUPFAM" id="SSF103481">
    <property type="entry name" value="Multidrug resistance efflux transporter EmrE"/>
    <property type="match status" value="1"/>
</dbReference>
<keyword evidence="1" id="KW-0812">Transmembrane</keyword>
<evidence type="ECO:0000313" key="2">
    <source>
        <dbReference type="EMBL" id="QNK01050.1"/>
    </source>
</evidence>
<feature type="transmembrane region" description="Helical" evidence="1">
    <location>
        <begin position="64"/>
        <end position="84"/>
    </location>
</feature>
<dbReference type="InterPro" id="IPR037185">
    <property type="entry name" value="EmrE-like"/>
</dbReference>
<keyword evidence="1" id="KW-1133">Transmembrane helix</keyword>
<dbReference type="AlphaFoldDB" id="A0A7G8Q2P2"/>
<dbReference type="Gene3D" id="1.10.3730.20">
    <property type="match status" value="1"/>
</dbReference>
<keyword evidence="1" id="KW-0472">Membrane</keyword>
<evidence type="ECO:0000256" key="1">
    <source>
        <dbReference type="SAM" id="Phobius"/>
    </source>
</evidence>
<reference evidence="2 3" key="1">
    <citation type="submission" date="2020-08" db="EMBL/GenBank/DDBJ databases">
        <title>Dyella sp. G9 isolated from forest soil.</title>
        <authorList>
            <person name="Fu J."/>
            <person name="Qiu L."/>
        </authorList>
    </citation>
    <scope>NUCLEOTIDE SEQUENCE [LARGE SCALE GENOMIC DNA]</scope>
    <source>
        <strain evidence="2 3">G9</strain>
    </source>
</reference>
<sequence length="108" mass="11225">MSPTELGLCLSSLACSSVSQLFMKRAALPGKPLGRLACLGAAGGLQLLSIGLVVIALRTLAISQLVPFAAGAYLLVPIGSRKLFGEHLHPRFWVGALLIVSGILCTQI</sequence>
<keyword evidence="3" id="KW-1185">Reference proteome</keyword>
<protein>
    <recommendedName>
        <fullName evidence="4">EamA domain-containing protein</fullName>
    </recommendedName>
</protein>